<feature type="compositionally biased region" description="Basic and acidic residues" evidence="1">
    <location>
        <begin position="138"/>
        <end position="157"/>
    </location>
</feature>
<dbReference type="AlphaFoldDB" id="A0A6S7IWU5"/>
<name>A0A6S7IWU5_PARCT</name>
<dbReference type="EMBL" id="CACRXK020011891">
    <property type="protein sequence ID" value="CAB4022266.1"/>
    <property type="molecule type" value="Genomic_DNA"/>
</dbReference>
<comment type="caution">
    <text evidence="2">The sequence shown here is derived from an EMBL/GenBank/DDBJ whole genome shotgun (WGS) entry which is preliminary data.</text>
</comment>
<reference evidence="2" key="1">
    <citation type="submission" date="2020-04" db="EMBL/GenBank/DDBJ databases">
        <authorList>
            <person name="Alioto T."/>
            <person name="Alioto T."/>
            <person name="Gomez Garrido J."/>
        </authorList>
    </citation>
    <scope>NUCLEOTIDE SEQUENCE</scope>
    <source>
        <strain evidence="2">A484AB</strain>
    </source>
</reference>
<protein>
    <submittedName>
        <fullName evidence="2">Uncharacterized protein</fullName>
    </submittedName>
</protein>
<dbReference type="Proteomes" id="UP001152795">
    <property type="component" value="Unassembled WGS sequence"/>
</dbReference>
<feature type="region of interest" description="Disordered" evidence="1">
    <location>
        <begin position="64"/>
        <end position="157"/>
    </location>
</feature>
<accession>A0A6S7IWU5</accession>
<evidence type="ECO:0000313" key="3">
    <source>
        <dbReference type="Proteomes" id="UP001152795"/>
    </source>
</evidence>
<proteinExistence type="predicted"/>
<feature type="compositionally biased region" description="Basic residues" evidence="1">
    <location>
        <begin position="96"/>
        <end position="107"/>
    </location>
</feature>
<evidence type="ECO:0000313" key="2">
    <source>
        <dbReference type="EMBL" id="CAB4022266.1"/>
    </source>
</evidence>
<gene>
    <name evidence="2" type="ORF">PACLA_8A046112</name>
</gene>
<sequence>MSKSAQKKKEQREKIREQFLRDLFTEDNLEHGFSIFEEEEPKTKRYKSEAKIQMGGHKAINVVEPKKHSSEVKIQMSKPKVTKVGPKRFRSEVKIQLKKPKPARPIRKAPDIPKGASPWKPTPKPRIAPPKVRPNTVTKEETSELIRKPVKQSKEVEDQAQVITPEEHEIDPFGSDLQKPVIDYSRDYSQWCSLTYMITPQYLDPLEQMTASRQVVRSILDNELKRMGGLKYTETLKVRMSKEVGDGKTKKDSVYFKSKTGTATNFEDIENTAANNQLTILSRIETFQNLGSNWRILNIKSHYVNIAM</sequence>
<keyword evidence="3" id="KW-1185">Reference proteome</keyword>
<organism evidence="2 3">
    <name type="scientific">Paramuricea clavata</name>
    <name type="common">Red gorgonian</name>
    <name type="synonym">Violescent sea-whip</name>
    <dbReference type="NCBI Taxonomy" id="317549"/>
    <lineage>
        <taxon>Eukaryota</taxon>
        <taxon>Metazoa</taxon>
        <taxon>Cnidaria</taxon>
        <taxon>Anthozoa</taxon>
        <taxon>Octocorallia</taxon>
        <taxon>Malacalcyonacea</taxon>
        <taxon>Plexauridae</taxon>
        <taxon>Paramuricea</taxon>
    </lineage>
</organism>
<feature type="compositionally biased region" description="Pro residues" evidence="1">
    <location>
        <begin position="120"/>
        <end position="132"/>
    </location>
</feature>
<dbReference type="OrthoDB" id="6696428at2759"/>
<evidence type="ECO:0000256" key="1">
    <source>
        <dbReference type="SAM" id="MobiDB-lite"/>
    </source>
</evidence>